<reference evidence="2 3" key="1">
    <citation type="submission" date="2023-05" db="EMBL/GenBank/DDBJ databases">
        <title>Draft genome sequence of Streptomyces sp. B-S-A12 isolated from a cave soil in Thailand.</title>
        <authorList>
            <person name="Chamroensaksri N."/>
            <person name="Muangham S."/>
        </authorList>
    </citation>
    <scope>NUCLEOTIDE SEQUENCE [LARGE SCALE GENOMIC DNA]</scope>
    <source>
        <strain evidence="2 3">B-S-A12</strain>
    </source>
</reference>
<protein>
    <submittedName>
        <fullName evidence="2">Uncharacterized protein</fullName>
    </submittedName>
</protein>
<feature type="transmembrane region" description="Helical" evidence="1">
    <location>
        <begin position="36"/>
        <end position="54"/>
    </location>
</feature>
<organism evidence="2 3">
    <name type="scientific">Streptomyces luteolus</name>
    <dbReference type="NCBI Taxonomy" id="3043615"/>
    <lineage>
        <taxon>Bacteria</taxon>
        <taxon>Bacillati</taxon>
        <taxon>Actinomycetota</taxon>
        <taxon>Actinomycetes</taxon>
        <taxon>Kitasatosporales</taxon>
        <taxon>Streptomycetaceae</taxon>
        <taxon>Streptomyces</taxon>
    </lineage>
</organism>
<gene>
    <name evidence="2" type="ORF">QIT00_29115</name>
</gene>
<sequence length="63" mass="6984">MRLLETVGRRPFITWTFALMALPLFVLSAWADAPVAVVLGCFSLYAFFSGRRASWSGCTVPTK</sequence>
<evidence type="ECO:0000256" key="1">
    <source>
        <dbReference type="SAM" id="Phobius"/>
    </source>
</evidence>
<dbReference type="Proteomes" id="UP001237105">
    <property type="component" value="Unassembled WGS sequence"/>
</dbReference>
<dbReference type="EMBL" id="JASCIS010000038">
    <property type="protein sequence ID" value="MDI3422558.1"/>
    <property type="molecule type" value="Genomic_DNA"/>
</dbReference>
<feature type="transmembrane region" description="Helical" evidence="1">
    <location>
        <begin position="12"/>
        <end position="30"/>
    </location>
</feature>
<keyword evidence="3" id="KW-1185">Reference proteome</keyword>
<name>A0ABT6T581_9ACTN</name>
<keyword evidence="1" id="KW-0472">Membrane</keyword>
<proteinExistence type="predicted"/>
<keyword evidence="1" id="KW-0812">Transmembrane</keyword>
<accession>A0ABT6T581</accession>
<evidence type="ECO:0000313" key="3">
    <source>
        <dbReference type="Proteomes" id="UP001237105"/>
    </source>
</evidence>
<dbReference type="RefSeq" id="WP_282538411.1">
    <property type="nucleotide sequence ID" value="NZ_JASCIS010000038.1"/>
</dbReference>
<comment type="caution">
    <text evidence="2">The sequence shown here is derived from an EMBL/GenBank/DDBJ whole genome shotgun (WGS) entry which is preliminary data.</text>
</comment>
<keyword evidence="1" id="KW-1133">Transmembrane helix</keyword>
<evidence type="ECO:0000313" key="2">
    <source>
        <dbReference type="EMBL" id="MDI3422558.1"/>
    </source>
</evidence>